<dbReference type="GeneID" id="86899038"/>
<name>A0A0R2GZH4_WEIVI</name>
<evidence type="ECO:0000313" key="2">
    <source>
        <dbReference type="EMBL" id="KRN46131.1"/>
    </source>
</evidence>
<dbReference type="OrthoDB" id="2360201at2"/>
<dbReference type="Proteomes" id="UP000051992">
    <property type="component" value="Unassembled WGS sequence"/>
</dbReference>
<protein>
    <submittedName>
        <fullName evidence="2">Adaptor protein</fullName>
    </submittedName>
</protein>
<dbReference type="InterPro" id="IPR038471">
    <property type="entry name" value="MecA_C_sf"/>
</dbReference>
<organism evidence="2 3">
    <name type="scientific">Weissella viridescens</name>
    <name type="common">Lactobacillus viridescens</name>
    <dbReference type="NCBI Taxonomy" id="1629"/>
    <lineage>
        <taxon>Bacteria</taxon>
        <taxon>Bacillati</taxon>
        <taxon>Bacillota</taxon>
        <taxon>Bacilli</taxon>
        <taxon>Lactobacillales</taxon>
        <taxon>Lactobacillaceae</taxon>
        <taxon>Weissella</taxon>
    </lineage>
</organism>
<dbReference type="RefSeq" id="WP_057746244.1">
    <property type="nucleotide sequence ID" value="NZ_BJLU01000005.1"/>
</dbReference>
<sequence>MEFERINEDTIRVDLTNHDLAERGVSITELMGNQDEIESFFRGLLEEADEDYDFLNKSDGAVSFQVLPKRDGLEVFISTRAPDQAMMEGIMQSVVGNQDEDDAHPNDDVSSDLLKKLLGTDEDESGDSVEKVFEPNTSAAPKNAAIVAEDVPNVAFMRFNDFEDVLGLAQIVGSGLENTRLYEDKGKYYLSLEFANDLKLADRQNLLSVALEYGKVSPLDQAVVAEHGRTILNDHAVDHLNQYFNV</sequence>
<reference evidence="2 3" key="1">
    <citation type="journal article" date="2015" name="Genome Announc.">
        <title>Expanding the biotechnology potential of lactobacilli through comparative genomics of 213 strains and associated genera.</title>
        <authorList>
            <person name="Sun Z."/>
            <person name="Harris H.M."/>
            <person name="McCann A."/>
            <person name="Guo C."/>
            <person name="Argimon S."/>
            <person name="Zhang W."/>
            <person name="Yang X."/>
            <person name="Jeffery I.B."/>
            <person name="Cooney J.C."/>
            <person name="Kagawa T.F."/>
            <person name="Liu W."/>
            <person name="Song Y."/>
            <person name="Salvetti E."/>
            <person name="Wrobel A."/>
            <person name="Rasinkangas P."/>
            <person name="Parkhill J."/>
            <person name="Rea M.C."/>
            <person name="O'Sullivan O."/>
            <person name="Ritari J."/>
            <person name="Douillard F.P."/>
            <person name="Paul Ross R."/>
            <person name="Yang R."/>
            <person name="Briner A.E."/>
            <person name="Felis G.E."/>
            <person name="de Vos W.M."/>
            <person name="Barrangou R."/>
            <person name="Klaenhammer T.R."/>
            <person name="Caufield P.W."/>
            <person name="Cui Y."/>
            <person name="Zhang H."/>
            <person name="O'Toole P.W."/>
        </authorList>
    </citation>
    <scope>NUCLEOTIDE SEQUENCE [LARGE SCALE GENOMIC DNA]</scope>
    <source>
        <strain evidence="2 3">DSM 20410</strain>
    </source>
</reference>
<dbReference type="Gene3D" id="3.30.70.1950">
    <property type="match status" value="1"/>
</dbReference>
<evidence type="ECO:0000256" key="1">
    <source>
        <dbReference type="ARBA" id="ARBA00005397"/>
    </source>
</evidence>
<dbReference type="PATRIC" id="fig|1629.5.peg.1111"/>
<keyword evidence="3" id="KW-1185">Reference proteome</keyword>
<dbReference type="Pfam" id="PF05389">
    <property type="entry name" value="MecA"/>
    <property type="match status" value="1"/>
</dbReference>
<dbReference type="PIRSF" id="PIRSF029008">
    <property type="entry name" value="MecA"/>
    <property type="match status" value="1"/>
</dbReference>
<dbReference type="PANTHER" id="PTHR39161:SF1">
    <property type="entry name" value="ADAPTER PROTEIN MECA 1"/>
    <property type="match status" value="1"/>
</dbReference>
<gene>
    <name evidence="2" type="ORF">IV50_GL001104</name>
</gene>
<dbReference type="AlphaFoldDB" id="A0A0R2GZH4"/>
<dbReference type="EMBL" id="JQBM01000003">
    <property type="protein sequence ID" value="KRN46131.1"/>
    <property type="molecule type" value="Genomic_DNA"/>
</dbReference>
<dbReference type="InterPro" id="IPR008681">
    <property type="entry name" value="Neg-reg_MecA"/>
</dbReference>
<evidence type="ECO:0000313" key="3">
    <source>
        <dbReference type="Proteomes" id="UP000051992"/>
    </source>
</evidence>
<comment type="similarity">
    <text evidence="1">Belongs to the MecA family.</text>
</comment>
<comment type="caution">
    <text evidence="2">The sequence shown here is derived from an EMBL/GenBank/DDBJ whole genome shotgun (WGS) entry which is preliminary data.</text>
</comment>
<accession>A0A0R2GZH4</accession>
<dbReference type="PANTHER" id="PTHR39161">
    <property type="entry name" value="ADAPTER PROTEIN MECA"/>
    <property type="match status" value="1"/>
</dbReference>
<proteinExistence type="inferred from homology"/>